<dbReference type="InterPro" id="IPR047265">
    <property type="entry name" value="PIF1-like_bHLH"/>
</dbReference>
<dbReference type="PANTHER" id="PTHR46807:SF7">
    <property type="entry name" value="BHLH DOMAIN-CONTAINING PROTEIN"/>
    <property type="match status" value="1"/>
</dbReference>
<feature type="compositionally biased region" description="Basic and acidic residues" evidence="5">
    <location>
        <begin position="218"/>
        <end position="228"/>
    </location>
</feature>
<protein>
    <recommendedName>
        <fullName evidence="6">BHLH domain-containing protein</fullName>
    </recommendedName>
</protein>
<dbReference type="Gene3D" id="4.10.280.10">
    <property type="entry name" value="Helix-loop-helix DNA-binding domain"/>
    <property type="match status" value="1"/>
</dbReference>
<dbReference type="PANTHER" id="PTHR46807">
    <property type="entry name" value="TRANSCRIPTION FACTOR PIF3"/>
    <property type="match status" value="1"/>
</dbReference>
<gene>
    <name evidence="7" type="ORF">BUALT_Bualt03G0219900</name>
</gene>
<accession>A0AAV6Y2C4</accession>
<dbReference type="InterPro" id="IPR011598">
    <property type="entry name" value="bHLH_dom"/>
</dbReference>
<dbReference type="Pfam" id="PF00010">
    <property type="entry name" value="HLH"/>
    <property type="match status" value="1"/>
</dbReference>
<comment type="caution">
    <text evidence="7">The sequence shown here is derived from an EMBL/GenBank/DDBJ whole genome shotgun (WGS) entry which is preliminary data.</text>
</comment>
<dbReference type="GO" id="GO:0046983">
    <property type="term" value="F:protein dimerization activity"/>
    <property type="evidence" value="ECO:0007669"/>
    <property type="project" value="InterPro"/>
</dbReference>
<dbReference type="GO" id="GO:0003700">
    <property type="term" value="F:DNA-binding transcription factor activity"/>
    <property type="evidence" value="ECO:0007669"/>
    <property type="project" value="InterPro"/>
</dbReference>
<dbReference type="InterPro" id="IPR036638">
    <property type="entry name" value="HLH_DNA-bd_sf"/>
</dbReference>
<evidence type="ECO:0000313" key="8">
    <source>
        <dbReference type="Proteomes" id="UP000826271"/>
    </source>
</evidence>
<keyword evidence="8" id="KW-1185">Reference proteome</keyword>
<dbReference type="GO" id="GO:0010017">
    <property type="term" value="P:red or far-red light signaling pathway"/>
    <property type="evidence" value="ECO:0007669"/>
    <property type="project" value="UniProtKB-ARBA"/>
</dbReference>
<dbReference type="FunFam" id="4.10.280.10:FF:000004">
    <property type="entry name" value="Basic helix-loop-helix transcription factor"/>
    <property type="match status" value="1"/>
</dbReference>
<evidence type="ECO:0000256" key="5">
    <source>
        <dbReference type="SAM" id="MobiDB-lite"/>
    </source>
</evidence>
<evidence type="ECO:0000313" key="7">
    <source>
        <dbReference type="EMBL" id="KAG8387117.1"/>
    </source>
</evidence>
<evidence type="ECO:0000256" key="1">
    <source>
        <dbReference type="ARBA" id="ARBA00004123"/>
    </source>
</evidence>
<dbReference type="AlphaFoldDB" id="A0AAV6Y2C4"/>
<dbReference type="PROSITE" id="PS50888">
    <property type="entry name" value="BHLH"/>
    <property type="match status" value="1"/>
</dbReference>
<dbReference type="SUPFAM" id="SSF47459">
    <property type="entry name" value="HLH, helix-loop-helix DNA-binding domain"/>
    <property type="match status" value="1"/>
</dbReference>
<keyword evidence="2" id="KW-0805">Transcription regulation</keyword>
<dbReference type="EMBL" id="WHWC01000003">
    <property type="protein sequence ID" value="KAG8387117.1"/>
    <property type="molecule type" value="Genomic_DNA"/>
</dbReference>
<evidence type="ECO:0000256" key="2">
    <source>
        <dbReference type="ARBA" id="ARBA00023015"/>
    </source>
</evidence>
<feature type="compositionally biased region" description="Polar residues" evidence="5">
    <location>
        <begin position="253"/>
        <end position="263"/>
    </location>
</feature>
<dbReference type="GO" id="GO:0005634">
    <property type="term" value="C:nucleus"/>
    <property type="evidence" value="ECO:0007669"/>
    <property type="project" value="UniProtKB-SubCell"/>
</dbReference>
<sequence length="441" mass="49523">MDTYTLPDWNTEVGFEFPVPGQKKSLGLENELMELLWENGEVVLHSQTQRKESTSRSTIHNPNTLIQDDETVSWITCPIDESFEKEFCANFLSEIPPVEANRLSGLYEGEKVSKVGVSDVNNVLSNSQLPPPRFEAFGKRKTSNLEFPVKKPGFDHKGHDKLLEGSIMTIGSSHCASNQVNNEMEENYAWKVSESMGTDLPEQAITSSSGGSGSSFWKRNDKSNETNSHKRKKRDMEESQCQSDATELESGAGNKSSQKPGTSRRTRVAEVHNLSERRRRDRINEKMRALQELIPHSNKSDKASMLDEAIEYMKSLQLQIQLMWMGGGMAPMMLPGMQHYMSRLGMRPSPPTLPTIQNLMRLSRYPFVDQAPIGQTHPMLSPVNYPNQMHNSRFAEQYANYMGFHSTHNASQPINMFNFGSHSAQQNHVLAPPGNGDGSIG</sequence>
<feature type="region of interest" description="Disordered" evidence="5">
    <location>
        <begin position="201"/>
        <end position="279"/>
    </location>
</feature>
<dbReference type="Proteomes" id="UP000826271">
    <property type="component" value="Unassembled WGS sequence"/>
</dbReference>
<dbReference type="SMART" id="SM00353">
    <property type="entry name" value="HLH"/>
    <property type="match status" value="1"/>
</dbReference>
<evidence type="ECO:0000256" key="4">
    <source>
        <dbReference type="ARBA" id="ARBA00023242"/>
    </source>
</evidence>
<keyword evidence="3" id="KW-0804">Transcription</keyword>
<evidence type="ECO:0000256" key="3">
    <source>
        <dbReference type="ARBA" id="ARBA00023163"/>
    </source>
</evidence>
<feature type="compositionally biased region" description="Basic and acidic residues" evidence="5">
    <location>
        <begin position="267"/>
        <end position="279"/>
    </location>
</feature>
<feature type="domain" description="BHLH" evidence="6">
    <location>
        <begin position="267"/>
        <end position="316"/>
    </location>
</feature>
<keyword evidence="4" id="KW-0539">Nucleus</keyword>
<reference evidence="7" key="1">
    <citation type="submission" date="2019-10" db="EMBL/GenBank/DDBJ databases">
        <authorList>
            <person name="Zhang R."/>
            <person name="Pan Y."/>
            <person name="Wang J."/>
            <person name="Ma R."/>
            <person name="Yu S."/>
        </authorList>
    </citation>
    <scope>NUCLEOTIDE SEQUENCE</scope>
    <source>
        <strain evidence="7">LA-IB0</strain>
        <tissue evidence="7">Leaf</tissue>
    </source>
</reference>
<dbReference type="InterPro" id="IPR044273">
    <property type="entry name" value="PIF3-like"/>
</dbReference>
<organism evidence="7 8">
    <name type="scientific">Buddleja alternifolia</name>
    <dbReference type="NCBI Taxonomy" id="168488"/>
    <lineage>
        <taxon>Eukaryota</taxon>
        <taxon>Viridiplantae</taxon>
        <taxon>Streptophyta</taxon>
        <taxon>Embryophyta</taxon>
        <taxon>Tracheophyta</taxon>
        <taxon>Spermatophyta</taxon>
        <taxon>Magnoliopsida</taxon>
        <taxon>eudicotyledons</taxon>
        <taxon>Gunneridae</taxon>
        <taxon>Pentapetalae</taxon>
        <taxon>asterids</taxon>
        <taxon>lamiids</taxon>
        <taxon>Lamiales</taxon>
        <taxon>Scrophulariaceae</taxon>
        <taxon>Buddlejeae</taxon>
        <taxon>Buddleja</taxon>
    </lineage>
</organism>
<proteinExistence type="predicted"/>
<dbReference type="CDD" id="cd11445">
    <property type="entry name" value="bHLH_AtPIF_like"/>
    <property type="match status" value="1"/>
</dbReference>
<evidence type="ECO:0000259" key="6">
    <source>
        <dbReference type="PROSITE" id="PS50888"/>
    </source>
</evidence>
<comment type="subcellular location">
    <subcellularLocation>
        <location evidence="1">Nucleus</location>
    </subcellularLocation>
</comment>
<name>A0AAV6Y2C4_9LAMI</name>